<dbReference type="EMBL" id="JAGEPF010000039">
    <property type="protein sequence ID" value="MBO2464901.1"/>
    <property type="molecule type" value="Genomic_DNA"/>
</dbReference>
<accession>A0ABS3S7N4</accession>
<dbReference type="InterPro" id="IPR032710">
    <property type="entry name" value="NTF2-like_dom_sf"/>
</dbReference>
<name>A0ABS3S7N4_9ACTN</name>
<reference evidence="2 3" key="1">
    <citation type="submission" date="2021-03" db="EMBL/GenBank/DDBJ databases">
        <title>Actinomadura violae sp. nov., isolated from lichen in Thailand.</title>
        <authorList>
            <person name="Kanchanasin P."/>
            <person name="Saeng-In P."/>
            <person name="Phongsopitanun W."/>
            <person name="Yuki M."/>
            <person name="Kudo T."/>
            <person name="Ohkuma M."/>
            <person name="Tanasupawat S."/>
        </authorList>
    </citation>
    <scope>NUCLEOTIDE SEQUENCE [LARGE SCALE GENOMIC DNA]</scope>
    <source>
        <strain evidence="2 3">LCR2-06</strain>
    </source>
</reference>
<dbReference type="InterPro" id="IPR009959">
    <property type="entry name" value="Cyclase_SnoaL-like"/>
</dbReference>
<dbReference type="Gene3D" id="3.10.450.50">
    <property type="match status" value="1"/>
</dbReference>
<dbReference type="PANTHER" id="PTHR38436:SF1">
    <property type="entry name" value="ESTER CYCLASE"/>
    <property type="match status" value="1"/>
</dbReference>
<keyword evidence="3" id="KW-1185">Reference proteome</keyword>
<evidence type="ECO:0000313" key="3">
    <source>
        <dbReference type="Proteomes" id="UP000680206"/>
    </source>
</evidence>
<dbReference type="Proteomes" id="UP000680206">
    <property type="component" value="Unassembled WGS sequence"/>
</dbReference>
<dbReference type="SUPFAM" id="SSF54427">
    <property type="entry name" value="NTF2-like"/>
    <property type="match status" value="1"/>
</dbReference>
<dbReference type="Pfam" id="PF07366">
    <property type="entry name" value="SnoaL"/>
    <property type="match status" value="1"/>
</dbReference>
<proteinExistence type="predicted"/>
<comment type="caution">
    <text evidence="2">The sequence shown here is derived from an EMBL/GenBank/DDBJ whole genome shotgun (WGS) entry which is preliminary data.</text>
</comment>
<evidence type="ECO:0000256" key="1">
    <source>
        <dbReference type="SAM" id="MobiDB-lite"/>
    </source>
</evidence>
<organism evidence="2 3">
    <name type="scientific">Actinomadura violacea</name>
    <dbReference type="NCBI Taxonomy" id="2819934"/>
    <lineage>
        <taxon>Bacteria</taxon>
        <taxon>Bacillati</taxon>
        <taxon>Actinomycetota</taxon>
        <taxon>Actinomycetes</taxon>
        <taxon>Streptosporangiales</taxon>
        <taxon>Thermomonosporaceae</taxon>
        <taxon>Actinomadura</taxon>
    </lineage>
</organism>
<sequence>MTDPIAERNKEIALAIWGRDIGADVDPDGEEFAEHFRKYHTEDYWNRASEPGKDRGFENAKMVRRAFQLLFTDAKFEIESAVAEGDMVVLRGTFTAYNTGGSLFGIPATGRFVSQPHVHFLRFRDGKICEHSVVRDDFPMWQQMTEDDREAGIVRFAEQSRTAADEQSRAAADGQSRAAAGAEEG</sequence>
<feature type="region of interest" description="Disordered" evidence="1">
    <location>
        <begin position="159"/>
        <end position="185"/>
    </location>
</feature>
<feature type="compositionally biased region" description="Low complexity" evidence="1">
    <location>
        <begin position="169"/>
        <end position="185"/>
    </location>
</feature>
<dbReference type="RefSeq" id="WP_208251755.1">
    <property type="nucleotide sequence ID" value="NZ_JAGEPF010000039.1"/>
</dbReference>
<dbReference type="PANTHER" id="PTHR38436">
    <property type="entry name" value="POLYKETIDE CYCLASE SNOAL-LIKE DOMAIN"/>
    <property type="match status" value="1"/>
</dbReference>
<gene>
    <name evidence="2" type="ORF">J4709_45785</name>
</gene>
<evidence type="ECO:0000313" key="2">
    <source>
        <dbReference type="EMBL" id="MBO2464901.1"/>
    </source>
</evidence>
<protein>
    <submittedName>
        <fullName evidence="2">Ester cyclase</fullName>
    </submittedName>
</protein>